<dbReference type="EMBL" id="JAKEIP010000024">
    <property type="protein sequence ID" value="MCF1593804.1"/>
    <property type="molecule type" value="Genomic_DNA"/>
</dbReference>
<keyword evidence="3" id="KW-1185">Reference proteome</keyword>
<evidence type="ECO:0000313" key="3">
    <source>
        <dbReference type="Proteomes" id="UP001139384"/>
    </source>
</evidence>
<name>A0A9X1PX17_STRM4</name>
<comment type="caution">
    <text evidence="2">The sequence shown here is derived from an EMBL/GenBank/DDBJ whole genome shotgun (WGS) entry which is preliminary data.</text>
</comment>
<dbReference type="SUPFAM" id="SSF47336">
    <property type="entry name" value="ACP-like"/>
    <property type="match status" value="1"/>
</dbReference>
<accession>A0A9X1PX17</accession>
<reference evidence="2" key="1">
    <citation type="submission" date="2022-01" db="EMBL/GenBank/DDBJ databases">
        <title>Draft Genome Sequences of Seven Type Strains of the Genus Streptomyces.</title>
        <authorList>
            <person name="Aziz S."/>
            <person name="Coretto E."/>
            <person name="Chronakova A."/>
            <person name="Sproer C."/>
            <person name="Huber K."/>
            <person name="Nouioui I."/>
            <person name="Gross H."/>
        </authorList>
    </citation>
    <scope>NUCLEOTIDE SEQUENCE</scope>
    <source>
        <strain evidence="2">DSM 103493</strain>
    </source>
</reference>
<dbReference type="Proteomes" id="UP001139384">
    <property type="component" value="Unassembled WGS sequence"/>
</dbReference>
<feature type="domain" description="Carrier" evidence="1">
    <location>
        <begin position="4"/>
        <end position="79"/>
    </location>
</feature>
<dbReference type="RefSeq" id="WP_234762088.1">
    <property type="nucleotide sequence ID" value="NZ_JAKEIP010000024.1"/>
</dbReference>
<dbReference type="Pfam" id="PF00550">
    <property type="entry name" value="PP-binding"/>
    <property type="match status" value="1"/>
</dbReference>
<evidence type="ECO:0000259" key="1">
    <source>
        <dbReference type="PROSITE" id="PS50075"/>
    </source>
</evidence>
<dbReference type="InterPro" id="IPR036736">
    <property type="entry name" value="ACP-like_sf"/>
</dbReference>
<dbReference type="PROSITE" id="PS50075">
    <property type="entry name" value="CARRIER"/>
    <property type="match status" value="1"/>
</dbReference>
<evidence type="ECO:0000313" key="2">
    <source>
        <dbReference type="EMBL" id="MCF1593804.1"/>
    </source>
</evidence>
<protein>
    <submittedName>
        <fullName evidence="2">Phosphopantetheine-binding protein</fullName>
    </submittedName>
</protein>
<gene>
    <name evidence="2" type="ORF">L0P92_09515</name>
</gene>
<proteinExistence type="predicted"/>
<dbReference type="Gene3D" id="1.10.1200.10">
    <property type="entry name" value="ACP-like"/>
    <property type="match status" value="1"/>
</dbReference>
<dbReference type="InterPro" id="IPR009081">
    <property type="entry name" value="PP-bd_ACP"/>
</dbReference>
<organism evidence="2 3">
    <name type="scientific">Streptomyces muensis</name>
    <dbReference type="NCBI Taxonomy" id="1077944"/>
    <lineage>
        <taxon>Bacteria</taxon>
        <taxon>Bacillati</taxon>
        <taxon>Actinomycetota</taxon>
        <taxon>Actinomycetes</taxon>
        <taxon>Kitasatosporales</taxon>
        <taxon>Streptomycetaceae</taxon>
        <taxon>Streptomyces</taxon>
    </lineage>
</organism>
<dbReference type="AlphaFoldDB" id="A0A9X1PX17"/>
<sequence length="84" mass="9431">MVTETDSDIRGTIEEAWYAALGAQAADNEGNFFALGGTSLSAVEFMTRVESRLEIDFPLELLFRKRALPAIIEECTCRYRDLHS</sequence>